<keyword evidence="1" id="KW-0732">Signal</keyword>
<dbReference type="Proteomes" id="UP001301958">
    <property type="component" value="Unassembled WGS sequence"/>
</dbReference>
<organism evidence="2 3">
    <name type="scientific">Podospora fimiseda</name>
    <dbReference type="NCBI Taxonomy" id="252190"/>
    <lineage>
        <taxon>Eukaryota</taxon>
        <taxon>Fungi</taxon>
        <taxon>Dikarya</taxon>
        <taxon>Ascomycota</taxon>
        <taxon>Pezizomycotina</taxon>
        <taxon>Sordariomycetes</taxon>
        <taxon>Sordariomycetidae</taxon>
        <taxon>Sordariales</taxon>
        <taxon>Podosporaceae</taxon>
        <taxon>Podospora</taxon>
    </lineage>
</organism>
<dbReference type="EMBL" id="MU865328">
    <property type="protein sequence ID" value="KAK4227710.1"/>
    <property type="molecule type" value="Genomic_DNA"/>
</dbReference>
<name>A0AAN7BQN4_9PEZI</name>
<comment type="caution">
    <text evidence="2">The sequence shown here is derived from an EMBL/GenBank/DDBJ whole genome shotgun (WGS) entry which is preliminary data.</text>
</comment>
<accession>A0AAN7BQN4</accession>
<evidence type="ECO:0008006" key="4">
    <source>
        <dbReference type="Google" id="ProtNLM"/>
    </source>
</evidence>
<reference evidence="2" key="1">
    <citation type="journal article" date="2023" name="Mol. Phylogenet. Evol.">
        <title>Genome-scale phylogeny and comparative genomics of the fungal order Sordariales.</title>
        <authorList>
            <person name="Hensen N."/>
            <person name="Bonometti L."/>
            <person name="Westerberg I."/>
            <person name="Brannstrom I.O."/>
            <person name="Guillou S."/>
            <person name="Cros-Aarteil S."/>
            <person name="Calhoun S."/>
            <person name="Haridas S."/>
            <person name="Kuo A."/>
            <person name="Mondo S."/>
            <person name="Pangilinan J."/>
            <person name="Riley R."/>
            <person name="LaButti K."/>
            <person name="Andreopoulos B."/>
            <person name="Lipzen A."/>
            <person name="Chen C."/>
            <person name="Yan M."/>
            <person name="Daum C."/>
            <person name="Ng V."/>
            <person name="Clum A."/>
            <person name="Steindorff A."/>
            <person name="Ohm R.A."/>
            <person name="Martin F."/>
            <person name="Silar P."/>
            <person name="Natvig D.O."/>
            <person name="Lalanne C."/>
            <person name="Gautier V."/>
            <person name="Ament-Velasquez S.L."/>
            <person name="Kruys A."/>
            <person name="Hutchinson M.I."/>
            <person name="Powell A.J."/>
            <person name="Barry K."/>
            <person name="Miller A.N."/>
            <person name="Grigoriev I.V."/>
            <person name="Debuchy R."/>
            <person name="Gladieux P."/>
            <person name="Hiltunen Thoren M."/>
            <person name="Johannesson H."/>
        </authorList>
    </citation>
    <scope>NUCLEOTIDE SEQUENCE</scope>
    <source>
        <strain evidence="2">CBS 990.96</strain>
    </source>
</reference>
<proteinExistence type="predicted"/>
<gene>
    <name evidence="2" type="ORF">QBC38DRAFT_443491</name>
</gene>
<keyword evidence="3" id="KW-1185">Reference proteome</keyword>
<protein>
    <recommendedName>
        <fullName evidence="4">Ecp2 effector protein domain-containing protein</fullName>
    </recommendedName>
</protein>
<feature type="signal peptide" evidence="1">
    <location>
        <begin position="1"/>
        <end position="18"/>
    </location>
</feature>
<dbReference type="AlphaFoldDB" id="A0AAN7BQN4"/>
<sequence>MVPRFFLVLLCRLWGSFSLTGYRSVEGPQSKQKEELVDIEDMRMMAEESKLWAGYWGTGAEITFTQKTGQAERDHARAAYGTCTMYAKEPVLYIPARDQGGLLGPDWGTRWEPCGVGENGREQARGWKRGGLFGQDTGLLFDKRDLRGEKSIVLILGTAFWRGLVK</sequence>
<evidence type="ECO:0000313" key="3">
    <source>
        <dbReference type="Proteomes" id="UP001301958"/>
    </source>
</evidence>
<reference evidence="2" key="2">
    <citation type="submission" date="2023-05" db="EMBL/GenBank/DDBJ databases">
        <authorList>
            <consortium name="Lawrence Berkeley National Laboratory"/>
            <person name="Steindorff A."/>
            <person name="Hensen N."/>
            <person name="Bonometti L."/>
            <person name="Westerberg I."/>
            <person name="Brannstrom I.O."/>
            <person name="Guillou S."/>
            <person name="Cros-Aarteil S."/>
            <person name="Calhoun S."/>
            <person name="Haridas S."/>
            <person name="Kuo A."/>
            <person name="Mondo S."/>
            <person name="Pangilinan J."/>
            <person name="Riley R."/>
            <person name="Labutti K."/>
            <person name="Andreopoulos B."/>
            <person name="Lipzen A."/>
            <person name="Chen C."/>
            <person name="Yanf M."/>
            <person name="Daum C."/>
            <person name="Ng V."/>
            <person name="Clum A."/>
            <person name="Ohm R."/>
            <person name="Martin F."/>
            <person name="Silar P."/>
            <person name="Natvig D."/>
            <person name="Lalanne C."/>
            <person name="Gautier V."/>
            <person name="Ament-Velasquez S.L."/>
            <person name="Kruys A."/>
            <person name="Hutchinson M.I."/>
            <person name="Powell A.J."/>
            <person name="Barry K."/>
            <person name="Miller A.N."/>
            <person name="Grigoriev I.V."/>
            <person name="Debuchy R."/>
            <person name="Gladieux P."/>
            <person name="Thoren M.H."/>
            <person name="Johannesson H."/>
        </authorList>
    </citation>
    <scope>NUCLEOTIDE SEQUENCE</scope>
    <source>
        <strain evidence="2">CBS 990.96</strain>
    </source>
</reference>
<evidence type="ECO:0000313" key="2">
    <source>
        <dbReference type="EMBL" id="KAK4227710.1"/>
    </source>
</evidence>
<feature type="chain" id="PRO_5043049031" description="Ecp2 effector protein domain-containing protein" evidence="1">
    <location>
        <begin position="19"/>
        <end position="166"/>
    </location>
</feature>
<evidence type="ECO:0000256" key="1">
    <source>
        <dbReference type="SAM" id="SignalP"/>
    </source>
</evidence>